<dbReference type="Gene3D" id="3.90.1200.10">
    <property type="match status" value="1"/>
</dbReference>
<name>A0ABP9RCG2_9PSEU</name>
<dbReference type="NCBIfam" id="NF038156">
    <property type="entry name" value="lant_syn_V_LxmK"/>
    <property type="match status" value="1"/>
</dbReference>
<evidence type="ECO:0000259" key="1">
    <source>
        <dbReference type="Pfam" id="PF01636"/>
    </source>
</evidence>
<evidence type="ECO:0000313" key="2">
    <source>
        <dbReference type="EMBL" id="GAA5174109.1"/>
    </source>
</evidence>
<reference evidence="3" key="1">
    <citation type="journal article" date="2019" name="Int. J. Syst. Evol. Microbiol.">
        <title>The Global Catalogue of Microorganisms (GCM) 10K type strain sequencing project: providing services to taxonomists for standard genome sequencing and annotation.</title>
        <authorList>
            <consortium name="The Broad Institute Genomics Platform"/>
            <consortium name="The Broad Institute Genome Sequencing Center for Infectious Disease"/>
            <person name="Wu L."/>
            <person name="Ma J."/>
        </authorList>
    </citation>
    <scope>NUCLEOTIDE SEQUENCE [LARGE SCALE GENOMIC DNA]</scope>
    <source>
        <strain evidence="3">JCM 18303</strain>
    </source>
</reference>
<dbReference type="Proteomes" id="UP001428817">
    <property type="component" value="Unassembled WGS sequence"/>
</dbReference>
<gene>
    <name evidence="2" type="ORF">GCM10023321_77270</name>
</gene>
<dbReference type="InterPro" id="IPR002575">
    <property type="entry name" value="Aminoglycoside_PTrfase"/>
</dbReference>
<organism evidence="2 3">
    <name type="scientific">Pseudonocardia eucalypti</name>
    <dbReference type="NCBI Taxonomy" id="648755"/>
    <lineage>
        <taxon>Bacteria</taxon>
        <taxon>Bacillati</taxon>
        <taxon>Actinomycetota</taxon>
        <taxon>Actinomycetes</taxon>
        <taxon>Pseudonocardiales</taxon>
        <taxon>Pseudonocardiaceae</taxon>
        <taxon>Pseudonocardia</taxon>
    </lineage>
</organism>
<feature type="domain" description="Aminoglycoside phosphotransferase" evidence="1">
    <location>
        <begin position="94"/>
        <end position="276"/>
    </location>
</feature>
<dbReference type="Pfam" id="PF01636">
    <property type="entry name" value="APH"/>
    <property type="match status" value="1"/>
</dbReference>
<keyword evidence="3" id="KW-1185">Reference proteome</keyword>
<dbReference type="InterPro" id="IPR011009">
    <property type="entry name" value="Kinase-like_dom_sf"/>
</dbReference>
<sequence>MAVDLLVERLTLPELLGGSNSQKVSTGESAGGITPLSLDANPVVERFLTGLGFGVFDRSGLTAPYGRNDVWAGPTSTGDQIFVKRLSGRTADVVARMRRLHLFEEVFRAQPGRPFDVPEYLGRDLEHGLVAYRMITGATGGAGRMVDETFDDAMARQTGEAVASVHAMVVPDGIQLDGSLPDLPSLDLVNGLPLAVYENVSHGELEAWRLQQNDLPLVRALAGLRQREVLATRVPAHCDLRVDQLLFSGGRLVLTDWEEFRLADPARDVGSFAGEWLYRSVLDIVTPRGGASPDGVGLDHHAVLRLGVAKLERLRPRIESFWSGYRSVSESVNSDFMVRATAFAGWHMLDRLLAGSAYRGLLSGIERAAAGIGRNVLLNPERFASAIGLAS</sequence>
<accession>A0ABP9RCG2</accession>
<evidence type="ECO:0000313" key="3">
    <source>
        <dbReference type="Proteomes" id="UP001428817"/>
    </source>
</evidence>
<dbReference type="EMBL" id="BAABJP010000058">
    <property type="protein sequence ID" value="GAA5174109.1"/>
    <property type="molecule type" value="Genomic_DNA"/>
</dbReference>
<protein>
    <recommendedName>
        <fullName evidence="1">Aminoglycoside phosphotransferase domain-containing protein</fullName>
    </recommendedName>
</protein>
<dbReference type="SUPFAM" id="SSF56112">
    <property type="entry name" value="Protein kinase-like (PK-like)"/>
    <property type="match status" value="1"/>
</dbReference>
<comment type="caution">
    <text evidence="2">The sequence shown here is derived from an EMBL/GenBank/DDBJ whole genome shotgun (WGS) entry which is preliminary data.</text>
</comment>
<proteinExistence type="predicted"/>